<evidence type="ECO:0000256" key="2">
    <source>
        <dbReference type="ARBA" id="ARBA00023157"/>
    </source>
</evidence>
<dbReference type="InterPro" id="IPR036179">
    <property type="entry name" value="Ig-like_dom_sf"/>
</dbReference>
<dbReference type="PROSITE" id="PS50835">
    <property type="entry name" value="IG_LIKE"/>
    <property type="match status" value="1"/>
</dbReference>
<dbReference type="InterPro" id="IPR003599">
    <property type="entry name" value="Ig_sub"/>
</dbReference>
<evidence type="ECO:0000256" key="1">
    <source>
        <dbReference type="ARBA" id="ARBA00022729"/>
    </source>
</evidence>
<dbReference type="GO" id="GO:0030424">
    <property type="term" value="C:axon"/>
    <property type="evidence" value="ECO:0007669"/>
    <property type="project" value="TreeGrafter"/>
</dbReference>
<dbReference type="SMART" id="SM00409">
    <property type="entry name" value="IG"/>
    <property type="match status" value="2"/>
</dbReference>
<keyword evidence="1" id="KW-0732">Signal</keyword>
<dbReference type="GO" id="GO:0007156">
    <property type="term" value="P:homophilic cell adhesion via plasma membrane adhesion molecules"/>
    <property type="evidence" value="ECO:0007669"/>
    <property type="project" value="TreeGrafter"/>
</dbReference>
<dbReference type="PANTHER" id="PTHR45080:SF8">
    <property type="entry name" value="IG-LIKE DOMAIN-CONTAINING PROTEIN"/>
    <property type="match status" value="1"/>
</dbReference>
<dbReference type="Gene3D" id="2.60.40.10">
    <property type="entry name" value="Immunoglobulins"/>
    <property type="match status" value="1"/>
</dbReference>
<dbReference type="GO" id="GO:0043025">
    <property type="term" value="C:neuronal cell body"/>
    <property type="evidence" value="ECO:0007669"/>
    <property type="project" value="TreeGrafter"/>
</dbReference>
<dbReference type="InterPro" id="IPR041249">
    <property type="entry name" value="HEPN_DZIP3"/>
</dbReference>
<feature type="region of interest" description="Disordered" evidence="3">
    <location>
        <begin position="501"/>
        <end position="524"/>
    </location>
</feature>
<dbReference type="InterPro" id="IPR003598">
    <property type="entry name" value="Ig_sub2"/>
</dbReference>
<evidence type="ECO:0000313" key="6">
    <source>
        <dbReference type="Proteomes" id="UP000005408"/>
    </source>
</evidence>
<dbReference type="GO" id="GO:0050808">
    <property type="term" value="P:synapse organization"/>
    <property type="evidence" value="ECO:0007669"/>
    <property type="project" value="TreeGrafter"/>
</dbReference>
<protein>
    <recommendedName>
        <fullName evidence="4">Ig-like domain-containing protein</fullName>
    </recommendedName>
</protein>
<dbReference type="SUPFAM" id="SSF48726">
    <property type="entry name" value="Immunoglobulin"/>
    <property type="match status" value="1"/>
</dbReference>
<dbReference type="InterPro" id="IPR007110">
    <property type="entry name" value="Ig-like_dom"/>
</dbReference>
<keyword evidence="6" id="KW-1185">Reference proteome</keyword>
<evidence type="ECO:0000259" key="4">
    <source>
        <dbReference type="PROSITE" id="PS50835"/>
    </source>
</evidence>
<dbReference type="EnsemblMetazoa" id="G10040.1">
    <property type="protein sequence ID" value="G10040.1:cds"/>
    <property type="gene ID" value="G10040"/>
</dbReference>
<dbReference type="CDD" id="cd00096">
    <property type="entry name" value="Ig"/>
    <property type="match status" value="1"/>
</dbReference>
<feature type="domain" description="Ig-like" evidence="4">
    <location>
        <begin position="315"/>
        <end position="402"/>
    </location>
</feature>
<dbReference type="InterPro" id="IPR013783">
    <property type="entry name" value="Ig-like_fold"/>
</dbReference>
<organism evidence="5 6">
    <name type="scientific">Magallana gigas</name>
    <name type="common">Pacific oyster</name>
    <name type="synonym">Crassostrea gigas</name>
    <dbReference type="NCBI Taxonomy" id="29159"/>
    <lineage>
        <taxon>Eukaryota</taxon>
        <taxon>Metazoa</taxon>
        <taxon>Spiralia</taxon>
        <taxon>Lophotrochozoa</taxon>
        <taxon>Mollusca</taxon>
        <taxon>Bivalvia</taxon>
        <taxon>Autobranchia</taxon>
        <taxon>Pteriomorphia</taxon>
        <taxon>Ostreida</taxon>
        <taxon>Ostreoidea</taxon>
        <taxon>Ostreidae</taxon>
        <taxon>Magallana</taxon>
    </lineage>
</organism>
<reference evidence="5" key="1">
    <citation type="submission" date="2022-08" db="UniProtKB">
        <authorList>
            <consortium name="EnsemblMetazoa"/>
        </authorList>
    </citation>
    <scope>IDENTIFICATION</scope>
    <source>
        <strain evidence="5">05x7-T-G4-1.051#20</strain>
    </source>
</reference>
<accession>A0A8W8HKZ0</accession>
<name>A0A8W8HKZ0_MAGGI</name>
<dbReference type="AlphaFoldDB" id="A0A8W8HKZ0"/>
<dbReference type="InterPro" id="IPR013098">
    <property type="entry name" value="Ig_I-set"/>
</dbReference>
<dbReference type="InterPro" id="IPR050958">
    <property type="entry name" value="Cell_Adh-Cytoskel_Orgn"/>
</dbReference>
<dbReference type="Pfam" id="PF18738">
    <property type="entry name" value="HEPN_DZIP3"/>
    <property type="match status" value="1"/>
</dbReference>
<dbReference type="PANTHER" id="PTHR45080">
    <property type="entry name" value="CONTACTIN 5"/>
    <property type="match status" value="1"/>
</dbReference>
<evidence type="ECO:0000256" key="3">
    <source>
        <dbReference type="SAM" id="MobiDB-lite"/>
    </source>
</evidence>
<keyword evidence="2" id="KW-1015">Disulfide bond</keyword>
<sequence length="524" mass="59892">MSNSKFNLTRENTNQARVAQLILGPCTNVLRDVLRKEISPSNLETKVRAYIAKTKKPLINQQQETLVYSKDYLKFDVTLLYFLLRNMCSIQPHSNKWGNNPQSGDRSVSGNIERIRLIRNEYGHNTERSISDIDFKIKYKYIKGIVRELENYLGSSTKYQDEVKELKTCTMDPTQSEKNIKELLDLHEKIKDISGDVEEMKKTVRPWNIKDVPSAEISTDSEVRFGLKTTITSAVLSCPTPNEVQWQYSDDGKTFCRIDISKPHYYGSSLSPESPLLVIPYTTFDDKLHYRLFLWNKIGDQYSNTLYLNVTGCPPNIMTNHQTCLKRSTVKLFCEVFPYDPENVFWSIDGKKIDKSKSKVKYSEVTVKDPSLTIFNVNEDDAGSYQFTASNEEGSTQSDVIVLAKPEIDFERTENTDGSQVFIASIGSIPSAYLAQWKVKGKYDETYTPVKGSTEEYKGTSNSLPRPVLVLKQRELLENKCFLLEVENFVGKSVKKLLWKESTEGGKESDSRVLSSDKELGRDR</sequence>
<proteinExistence type="predicted"/>
<evidence type="ECO:0000313" key="5">
    <source>
        <dbReference type="EnsemblMetazoa" id="G10040.1:cds"/>
    </source>
</evidence>
<dbReference type="SMART" id="SM00408">
    <property type="entry name" value="IGc2"/>
    <property type="match status" value="1"/>
</dbReference>
<dbReference type="Pfam" id="PF07679">
    <property type="entry name" value="I-set"/>
    <property type="match status" value="1"/>
</dbReference>
<dbReference type="GO" id="GO:0008046">
    <property type="term" value="F:axon guidance receptor activity"/>
    <property type="evidence" value="ECO:0007669"/>
    <property type="project" value="TreeGrafter"/>
</dbReference>
<dbReference type="Proteomes" id="UP000005408">
    <property type="component" value="Unassembled WGS sequence"/>
</dbReference>
<dbReference type="GO" id="GO:0005886">
    <property type="term" value="C:plasma membrane"/>
    <property type="evidence" value="ECO:0007669"/>
    <property type="project" value="TreeGrafter"/>
</dbReference>